<comment type="caution">
    <text evidence="1">The sequence shown here is derived from an EMBL/GenBank/DDBJ whole genome shotgun (WGS) entry which is preliminary data.</text>
</comment>
<name>A0A0F9HB59_9ZZZZ</name>
<proteinExistence type="predicted"/>
<accession>A0A0F9HB59</accession>
<protein>
    <submittedName>
        <fullName evidence="1">Uncharacterized protein</fullName>
    </submittedName>
</protein>
<dbReference type="AlphaFoldDB" id="A0A0F9HB59"/>
<reference evidence="1" key="1">
    <citation type="journal article" date="2015" name="Nature">
        <title>Complex archaea that bridge the gap between prokaryotes and eukaryotes.</title>
        <authorList>
            <person name="Spang A."/>
            <person name="Saw J.H."/>
            <person name="Jorgensen S.L."/>
            <person name="Zaremba-Niedzwiedzka K."/>
            <person name="Martijn J."/>
            <person name="Lind A.E."/>
            <person name="van Eijk R."/>
            <person name="Schleper C."/>
            <person name="Guy L."/>
            <person name="Ettema T.J."/>
        </authorList>
    </citation>
    <scope>NUCLEOTIDE SEQUENCE</scope>
</reference>
<sequence length="35" mass="3920">MAIEAIFDIGVDQIELRTKTNGDQTLTIEIKEKEG</sequence>
<organism evidence="1">
    <name type="scientific">marine sediment metagenome</name>
    <dbReference type="NCBI Taxonomy" id="412755"/>
    <lineage>
        <taxon>unclassified sequences</taxon>
        <taxon>metagenomes</taxon>
        <taxon>ecological metagenomes</taxon>
    </lineage>
</organism>
<dbReference type="EMBL" id="LAZR01015592">
    <property type="protein sequence ID" value="KKM08250.1"/>
    <property type="molecule type" value="Genomic_DNA"/>
</dbReference>
<gene>
    <name evidence="1" type="ORF">LCGC14_1725790</name>
</gene>
<evidence type="ECO:0000313" key="1">
    <source>
        <dbReference type="EMBL" id="KKM08250.1"/>
    </source>
</evidence>